<evidence type="ECO:0000313" key="10">
    <source>
        <dbReference type="Proteomes" id="UP000675163"/>
    </source>
</evidence>
<keyword evidence="6 7" id="KW-0472">Membrane</keyword>
<dbReference type="InterPro" id="IPR000515">
    <property type="entry name" value="MetI-like"/>
</dbReference>
<dbReference type="Gene3D" id="1.10.3720.10">
    <property type="entry name" value="MetI-like"/>
    <property type="match status" value="1"/>
</dbReference>
<dbReference type="RefSeq" id="WP_209705273.1">
    <property type="nucleotide sequence ID" value="NZ_JAFIDA010000001.1"/>
</dbReference>
<dbReference type="PANTHER" id="PTHR30151">
    <property type="entry name" value="ALKANE SULFONATE ABC TRANSPORTER-RELATED, MEMBRANE SUBUNIT"/>
    <property type="match status" value="1"/>
</dbReference>
<dbReference type="CDD" id="cd06261">
    <property type="entry name" value="TM_PBP2"/>
    <property type="match status" value="1"/>
</dbReference>
<dbReference type="GO" id="GO:0005886">
    <property type="term" value="C:plasma membrane"/>
    <property type="evidence" value="ECO:0007669"/>
    <property type="project" value="UniProtKB-SubCell"/>
</dbReference>
<evidence type="ECO:0000256" key="2">
    <source>
        <dbReference type="ARBA" id="ARBA00022448"/>
    </source>
</evidence>
<dbReference type="SUPFAM" id="SSF161098">
    <property type="entry name" value="MetI-like"/>
    <property type="match status" value="1"/>
</dbReference>
<evidence type="ECO:0000256" key="7">
    <source>
        <dbReference type="RuleBase" id="RU363032"/>
    </source>
</evidence>
<keyword evidence="5 7" id="KW-1133">Transmembrane helix</keyword>
<evidence type="ECO:0000256" key="6">
    <source>
        <dbReference type="ARBA" id="ARBA00023136"/>
    </source>
</evidence>
<feature type="transmembrane region" description="Helical" evidence="7">
    <location>
        <begin position="35"/>
        <end position="57"/>
    </location>
</feature>
<protein>
    <submittedName>
        <fullName evidence="9">ABC-type nitrate/sulfonate/bicarbonate transport system permease component</fullName>
    </submittedName>
</protein>
<comment type="caution">
    <text evidence="9">The sequence shown here is derived from an EMBL/GenBank/DDBJ whole genome shotgun (WGS) entry which is preliminary data.</text>
</comment>
<feature type="transmembrane region" description="Helical" evidence="7">
    <location>
        <begin position="160"/>
        <end position="180"/>
    </location>
</feature>
<name>A0A940PUB3_9MICO</name>
<dbReference type="PANTHER" id="PTHR30151:SF0">
    <property type="entry name" value="ABC TRANSPORTER PERMEASE PROTEIN MJ0413-RELATED"/>
    <property type="match status" value="1"/>
</dbReference>
<gene>
    <name evidence="9" type="ORF">JOF28_001577</name>
</gene>
<feature type="domain" description="ABC transmembrane type-1" evidence="8">
    <location>
        <begin position="1"/>
        <end position="181"/>
    </location>
</feature>
<dbReference type="Pfam" id="PF00528">
    <property type="entry name" value="BPD_transp_1"/>
    <property type="match status" value="1"/>
</dbReference>
<dbReference type="Proteomes" id="UP000675163">
    <property type="component" value="Unassembled WGS sequence"/>
</dbReference>
<feature type="transmembrane region" description="Helical" evidence="7">
    <location>
        <begin position="103"/>
        <end position="120"/>
    </location>
</feature>
<dbReference type="InterPro" id="IPR035906">
    <property type="entry name" value="MetI-like_sf"/>
</dbReference>
<keyword evidence="10" id="KW-1185">Reference proteome</keyword>
<proteinExistence type="inferred from homology"/>
<keyword evidence="4 7" id="KW-0812">Transmembrane</keyword>
<dbReference type="PROSITE" id="PS50928">
    <property type="entry name" value="ABC_TM1"/>
    <property type="match status" value="1"/>
</dbReference>
<comment type="subcellular location">
    <subcellularLocation>
        <location evidence="1 7">Cell membrane</location>
        <topology evidence="1 7">Multi-pass membrane protein</topology>
    </subcellularLocation>
</comment>
<sequence>MQNLLYGFVIAVVVGIVLALILGETKVLFEALSPLINFIRSIPQTALVPLIIGAFGIGGAPKIMAIAFACVWPILLNAIDGVRGIEPTVRDAAQVYRIPKALYFRRILLPAALPQIVAGIRVALPIAIVMMVVSELFAAENGIGFYILNSSSRFKIPETWGGALLVGLLGYILSTLFIVLERRILRWYFLSAAK</sequence>
<evidence type="ECO:0000256" key="4">
    <source>
        <dbReference type="ARBA" id="ARBA00022692"/>
    </source>
</evidence>
<evidence type="ECO:0000313" key="9">
    <source>
        <dbReference type="EMBL" id="MBP1326345.1"/>
    </source>
</evidence>
<keyword evidence="2 7" id="KW-0813">Transport</keyword>
<comment type="similarity">
    <text evidence="7">Belongs to the binding-protein-dependent transport system permease family.</text>
</comment>
<dbReference type="AlphaFoldDB" id="A0A940PUB3"/>
<evidence type="ECO:0000256" key="3">
    <source>
        <dbReference type="ARBA" id="ARBA00022475"/>
    </source>
</evidence>
<dbReference type="EMBL" id="JAFIDA010000001">
    <property type="protein sequence ID" value="MBP1326345.1"/>
    <property type="molecule type" value="Genomic_DNA"/>
</dbReference>
<feature type="transmembrane region" description="Helical" evidence="7">
    <location>
        <begin position="6"/>
        <end position="23"/>
    </location>
</feature>
<feature type="transmembrane region" description="Helical" evidence="7">
    <location>
        <begin position="63"/>
        <end position="82"/>
    </location>
</feature>
<keyword evidence="3" id="KW-1003">Cell membrane</keyword>
<evidence type="ECO:0000256" key="1">
    <source>
        <dbReference type="ARBA" id="ARBA00004651"/>
    </source>
</evidence>
<organism evidence="9 10">
    <name type="scientific">Leucobacter exalbidus</name>
    <dbReference type="NCBI Taxonomy" id="662960"/>
    <lineage>
        <taxon>Bacteria</taxon>
        <taxon>Bacillati</taxon>
        <taxon>Actinomycetota</taxon>
        <taxon>Actinomycetes</taxon>
        <taxon>Micrococcales</taxon>
        <taxon>Microbacteriaceae</taxon>
        <taxon>Leucobacter</taxon>
    </lineage>
</organism>
<evidence type="ECO:0000259" key="8">
    <source>
        <dbReference type="PROSITE" id="PS50928"/>
    </source>
</evidence>
<dbReference type="GO" id="GO:0055085">
    <property type="term" value="P:transmembrane transport"/>
    <property type="evidence" value="ECO:0007669"/>
    <property type="project" value="InterPro"/>
</dbReference>
<reference evidence="9" key="1">
    <citation type="submission" date="2021-02" db="EMBL/GenBank/DDBJ databases">
        <title>Sequencing the genomes of 1000 actinobacteria strains.</title>
        <authorList>
            <person name="Klenk H.-P."/>
        </authorList>
    </citation>
    <scope>NUCLEOTIDE SEQUENCE</scope>
    <source>
        <strain evidence="9">DSM 22850</strain>
    </source>
</reference>
<evidence type="ECO:0000256" key="5">
    <source>
        <dbReference type="ARBA" id="ARBA00022989"/>
    </source>
</evidence>
<accession>A0A940PUB3</accession>